<reference evidence="3" key="1">
    <citation type="journal article" date="2019" name="Int. J. Syst. Evol. Microbiol.">
        <title>The Global Catalogue of Microorganisms (GCM) 10K type strain sequencing project: providing services to taxonomists for standard genome sequencing and annotation.</title>
        <authorList>
            <consortium name="The Broad Institute Genomics Platform"/>
            <consortium name="The Broad Institute Genome Sequencing Center for Infectious Disease"/>
            <person name="Wu L."/>
            <person name="Ma J."/>
        </authorList>
    </citation>
    <scope>NUCLEOTIDE SEQUENCE [LARGE SCALE GENOMIC DNA]</scope>
    <source>
        <strain evidence="3">JCM 6305</strain>
    </source>
</reference>
<feature type="region of interest" description="Disordered" evidence="1">
    <location>
        <begin position="1"/>
        <end position="33"/>
    </location>
</feature>
<dbReference type="Proteomes" id="UP001501638">
    <property type="component" value="Unassembled WGS sequence"/>
</dbReference>
<organism evidence="2 3">
    <name type="scientific">Streptomyces macrosporus</name>
    <dbReference type="NCBI Taxonomy" id="44032"/>
    <lineage>
        <taxon>Bacteria</taxon>
        <taxon>Bacillati</taxon>
        <taxon>Actinomycetota</taxon>
        <taxon>Actinomycetes</taxon>
        <taxon>Kitasatosporales</taxon>
        <taxon>Streptomycetaceae</taxon>
        <taxon>Streptomyces</taxon>
    </lineage>
</organism>
<accession>A0ABP5XL91</accession>
<evidence type="ECO:0000313" key="2">
    <source>
        <dbReference type="EMBL" id="GAA2454845.1"/>
    </source>
</evidence>
<protein>
    <submittedName>
        <fullName evidence="2">Uncharacterized protein</fullName>
    </submittedName>
</protein>
<proteinExistence type="predicted"/>
<name>A0ABP5XL91_9ACTN</name>
<keyword evidence="3" id="KW-1185">Reference proteome</keyword>
<gene>
    <name evidence="2" type="ORF">GCM10010405_43440</name>
</gene>
<comment type="caution">
    <text evidence="2">The sequence shown here is derived from an EMBL/GenBank/DDBJ whole genome shotgun (WGS) entry which is preliminary data.</text>
</comment>
<evidence type="ECO:0000313" key="3">
    <source>
        <dbReference type="Proteomes" id="UP001501638"/>
    </source>
</evidence>
<dbReference type="EMBL" id="BAAASZ010000030">
    <property type="protein sequence ID" value="GAA2454845.1"/>
    <property type="molecule type" value="Genomic_DNA"/>
</dbReference>
<evidence type="ECO:0000256" key="1">
    <source>
        <dbReference type="SAM" id="MobiDB-lite"/>
    </source>
</evidence>
<sequence length="88" mass="9308">MDFAIPKHGGRVRRAQPPASTQTMAANSVSSGVSWVPPPCGRTFDGGISGLAISHGPSGAIRLHRLLPHAGRRADRHMGHALVKPAKW</sequence>
<feature type="compositionally biased region" description="Polar residues" evidence="1">
    <location>
        <begin position="18"/>
        <end position="27"/>
    </location>
</feature>